<dbReference type="SUPFAM" id="SSF56300">
    <property type="entry name" value="Metallo-dependent phosphatases"/>
    <property type="match status" value="1"/>
</dbReference>
<sequence>MSPVSQEPPTVRTTVLVLSKTYGLHLDLSAYKPDLVIHCGDLTRGSGRDEYVEAAALLKSIDAPLKIVIPGFNDRILHLTQDPSIGEPLRSRIDEVADKFREQDPTGRNRTTLHTGPRVYSVELPNCGYLRYFAGPYTPPPHREARFVMDEDCDIAVTYGPPYSILDEVEAEAGGVERNLGSVELLESIFRSKPRVHCFGQVARAWGSCLGVWKDNTPGATTGELEITEALEWTGETEPTVLVAPGMRRSEHWVNKDTLFVNAAMGDPEGPVVRPFFLVEIDLPTLRPPGWYPDPVYPTFPGWDEDMPLALENRISVARSSVEADDAHVKREKSSSLEHGPPWTIPVIRIECAEIKNEGAEARSGVAEINHKDKASPSIDDTCTLLPLFDGLPSVSLSEDDAAPGRLPKRKQYAIGEAIGESIDLGNLFDTEKRALKRQHMGSDCETALVRKEKYH</sequence>
<dbReference type="PANTHER" id="PTHR12905:SF0">
    <property type="entry name" value="CALCINEURIN-LIKE PHOSPHOESTERASE DOMAIN-CONTAINING PROTEIN"/>
    <property type="match status" value="1"/>
</dbReference>
<accession>A0AA38S4Z1</accession>
<dbReference type="PANTHER" id="PTHR12905">
    <property type="entry name" value="METALLOPHOSPHOESTERASE"/>
    <property type="match status" value="1"/>
</dbReference>
<dbReference type="AlphaFoldDB" id="A0AA38S4Z1"/>
<evidence type="ECO:0000313" key="1">
    <source>
        <dbReference type="EMBL" id="KAJ9160953.1"/>
    </source>
</evidence>
<evidence type="ECO:0000313" key="2">
    <source>
        <dbReference type="Proteomes" id="UP001174691"/>
    </source>
</evidence>
<dbReference type="Proteomes" id="UP001174691">
    <property type="component" value="Unassembled WGS sequence"/>
</dbReference>
<organism evidence="1 2">
    <name type="scientific">Coniochaeta hoffmannii</name>
    <dbReference type="NCBI Taxonomy" id="91930"/>
    <lineage>
        <taxon>Eukaryota</taxon>
        <taxon>Fungi</taxon>
        <taxon>Dikarya</taxon>
        <taxon>Ascomycota</taxon>
        <taxon>Pezizomycotina</taxon>
        <taxon>Sordariomycetes</taxon>
        <taxon>Sordariomycetidae</taxon>
        <taxon>Coniochaetales</taxon>
        <taxon>Coniochaetaceae</taxon>
        <taxon>Coniochaeta</taxon>
    </lineage>
</organism>
<keyword evidence="2" id="KW-1185">Reference proteome</keyword>
<dbReference type="EMBL" id="JANBVN010000029">
    <property type="protein sequence ID" value="KAJ9160953.1"/>
    <property type="molecule type" value="Genomic_DNA"/>
</dbReference>
<dbReference type="Gene3D" id="3.60.21.10">
    <property type="match status" value="1"/>
</dbReference>
<gene>
    <name evidence="1" type="ORF">NKR19_g2749</name>
</gene>
<comment type="caution">
    <text evidence="1">The sequence shown here is derived from an EMBL/GenBank/DDBJ whole genome shotgun (WGS) entry which is preliminary data.</text>
</comment>
<name>A0AA38S4Z1_9PEZI</name>
<protein>
    <recommendedName>
        <fullName evidence="3">Calcineurin-like phosphoesterase domain-containing protein</fullName>
    </recommendedName>
</protein>
<reference evidence="1" key="1">
    <citation type="submission" date="2022-07" db="EMBL/GenBank/DDBJ databases">
        <title>Fungi with potential for degradation of polypropylene.</title>
        <authorList>
            <person name="Gostincar C."/>
        </authorList>
    </citation>
    <scope>NUCLEOTIDE SEQUENCE</scope>
    <source>
        <strain evidence="1">EXF-13287</strain>
    </source>
</reference>
<dbReference type="InterPro" id="IPR029052">
    <property type="entry name" value="Metallo-depent_PP-like"/>
</dbReference>
<proteinExistence type="predicted"/>
<evidence type="ECO:0008006" key="3">
    <source>
        <dbReference type="Google" id="ProtNLM"/>
    </source>
</evidence>
<dbReference type="InterPro" id="IPR051693">
    <property type="entry name" value="UPF0046_metallophosphoest"/>
</dbReference>